<organism evidence="2">
    <name type="scientific">Rhipicephalus appendiculatus</name>
    <name type="common">Brown ear tick</name>
    <dbReference type="NCBI Taxonomy" id="34631"/>
    <lineage>
        <taxon>Eukaryota</taxon>
        <taxon>Metazoa</taxon>
        <taxon>Ecdysozoa</taxon>
        <taxon>Arthropoda</taxon>
        <taxon>Chelicerata</taxon>
        <taxon>Arachnida</taxon>
        <taxon>Acari</taxon>
        <taxon>Parasitiformes</taxon>
        <taxon>Ixodida</taxon>
        <taxon>Ixodoidea</taxon>
        <taxon>Ixodidae</taxon>
        <taxon>Rhipicephalinae</taxon>
        <taxon>Rhipicephalus</taxon>
        <taxon>Rhipicephalus</taxon>
    </lineage>
</organism>
<dbReference type="InterPro" id="IPR009622">
    <property type="entry name" value="NDUFAF4"/>
</dbReference>
<protein>
    <submittedName>
        <fullName evidence="2">NADH dehydrogenase [ubiquinone] 1 alpha subcomplex assembly factor 4</fullName>
    </submittedName>
</protein>
<accession>A0A131YHU9</accession>
<dbReference type="EMBL" id="GEDV01009738">
    <property type="protein sequence ID" value="JAP78819.1"/>
    <property type="molecule type" value="Transcribed_RNA"/>
</dbReference>
<name>A0A131YHU9_RHIAP</name>
<dbReference type="Pfam" id="PF06784">
    <property type="entry name" value="UPF0240"/>
    <property type="match status" value="1"/>
</dbReference>
<reference evidence="2" key="1">
    <citation type="journal article" date="2016" name="Ticks Tick Borne Dis.">
        <title>De novo assembly and annotation of the salivary gland transcriptome of Rhipicephalus appendiculatus male and female ticks during blood feeding.</title>
        <authorList>
            <person name="de Castro M.H."/>
            <person name="de Klerk D."/>
            <person name="Pienaar R."/>
            <person name="Latif A.A."/>
            <person name="Rees D.J."/>
            <person name="Mans B.J."/>
        </authorList>
    </citation>
    <scope>NUCLEOTIDE SEQUENCE</scope>
    <source>
        <tissue evidence="2">Salivary glands</tissue>
    </source>
</reference>
<dbReference type="PANTHER" id="PTHR13338:SF4">
    <property type="entry name" value="NADH DEHYDROGENASE [UBIQUINONE] 1 ALPHA SUBCOMPLEX ASSEMBLY FACTOR 4"/>
    <property type="match status" value="1"/>
</dbReference>
<dbReference type="GO" id="GO:0005739">
    <property type="term" value="C:mitochondrion"/>
    <property type="evidence" value="ECO:0007669"/>
    <property type="project" value="TreeGrafter"/>
</dbReference>
<dbReference type="GO" id="GO:0032981">
    <property type="term" value="P:mitochondrial respiratory chain complex I assembly"/>
    <property type="evidence" value="ECO:0007669"/>
    <property type="project" value="InterPro"/>
</dbReference>
<dbReference type="PANTHER" id="PTHR13338">
    <property type="entry name" value="UPF0240 PROTEIN"/>
    <property type="match status" value="1"/>
</dbReference>
<feature type="compositionally biased region" description="Basic and acidic residues" evidence="1">
    <location>
        <begin position="29"/>
        <end position="48"/>
    </location>
</feature>
<keyword evidence="2" id="KW-0830">Ubiquinone</keyword>
<evidence type="ECO:0000256" key="1">
    <source>
        <dbReference type="SAM" id="MobiDB-lite"/>
    </source>
</evidence>
<proteinExistence type="predicted"/>
<dbReference type="AlphaFoldDB" id="A0A131YHU9"/>
<sequence>MGNRLVAFVSRPVRDFNIENRVERAIGVEKPKAAPRHPSDAKYERTKAADTSVVQEKREDLLERLRSVKVVSSLGPQGGHTFRVQPRGLVFGSSSSYLVHDGEKLWLGPRGFCGEFRSQI</sequence>
<feature type="region of interest" description="Disordered" evidence="1">
    <location>
        <begin position="29"/>
        <end position="51"/>
    </location>
</feature>
<evidence type="ECO:0000313" key="2">
    <source>
        <dbReference type="EMBL" id="JAP78819.1"/>
    </source>
</evidence>